<dbReference type="SUPFAM" id="SSF56112">
    <property type="entry name" value="Protein kinase-like (PK-like)"/>
    <property type="match status" value="1"/>
</dbReference>
<protein>
    <recommendedName>
        <fullName evidence="8">Protein kinase domain-containing protein</fullName>
    </recommendedName>
</protein>
<gene>
    <name evidence="9" type="ORF">WJX73_002721</name>
</gene>
<dbReference type="EMBL" id="JALJOQ010000190">
    <property type="protein sequence ID" value="KAK9790556.1"/>
    <property type="molecule type" value="Genomic_DNA"/>
</dbReference>
<dbReference type="Pfam" id="PF00069">
    <property type="entry name" value="Pkinase"/>
    <property type="match status" value="1"/>
</dbReference>
<feature type="binding site" evidence="5">
    <location>
        <position position="362"/>
    </location>
    <ligand>
        <name>ATP</name>
        <dbReference type="ChEBI" id="CHEBI:30616"/>
    </ligand>
</feature>
<evidence type="ECO:0000313" key="10">
    <source>
        <dbReference type="Proteomes" id="UP001465755"/>
    </source>
</evidence>
<dbReference type="PANTHER" id="PTHR44329">
    <property type="entry name" value="SERINE/THREONINE-PROTEIN KINASE TNNI3K-RELATED"/>
    <property type="match status" value="1"/>
</dbReference>
<keyword evidence="1" id="KW-0808">Transferase</keyword>
<keyword evidence="7" id="KW-0732">Signal</keyword>
<dbReference type="PROSITE" id="PS00108">
    <property type="entry name" value="PROTEIN_KINASE_ST"/>
    <property type="match status" value="1"/>
</dbReference>
<dbReference type="InterPro" id="IPR015943">
    <property type="entry name" value="WD40/YVTN_repeat-like_dom_sf"/>
</dbReference>
<feature type="domain" description="Protein kinase" evidence="8">
    <location>
        <begin position="334"/>
        <end position="585"/>
    </location>
</feature>
<evidence type="ECO:0000256" key="3">
    <source>
        <dbReference type="ARBA" id="ARBA00022777"/>
    </source>
</evidence>
<evidence type="ECO:0000313" key="9">
    <source>
        <dbReference type="EMBL" id="KAK9790556.1"/>
    </source>
</evidence>
<evidence type="ECO:0000256" key="6">
    <source>
        <dbReference type="SAM" id="MobiDB-lite"/>
    </source>
</evidence>
<evidence type="ECO:0000256" key="4">
    <source>
        <dbReference type="ARBA" id="ARBA00022840"/>
    </source>
</evidence>
<keyword evidence="3" id="KW-0418">Kinase</keyword>
<dbReference type="InterPro" id="IPR017441">
    <property type="entry name" value="Protein_kinase_ATP_BS"/>
</dbReference>
<dbReference type="Gene3D" id="2.130.10.10">
    <property type="entry name" value="YVTN repeat-like/Quinoprotein amine dehydrogenase"/>
    <property type="match status" value="1"/>
</dbReference>
<feature type="signal peptide" evidence="7">
    <location>
        <begin position="1"/>
        <end position="22"/>
    </location>
</feature>
<evidence type="ECO:0000256" key="2">
    <source>
        <dbReference type="ARBA" id="ARBA00022741"/>
    </source>
</evidence>
<feature type="region of interest" description="Disordered" evidence="6">
    <location>
        <begin position="590"/>
        <end position="615"/>
    </location>
</feature>
<dbReference type="SMART" id="SM00320">
    <property type="entry name" value="WD40"/>
    <property type="match status" value="2"/>
</dbReference>
<name>A0AAW1NQN3_9CHLO</name>
<evidence type="ECO:0000256" key="5">
    <source>
        <dbReference type="PROSITE-ProRule" id="PRU10141"/>
    </source>
</evidence>
<evidence type="ECO:0000256" key="7">
    <source>
        <dbReference type="SAM" id="SignalP"/>
    </source>
</evidence>
<dbReference type="SUPFAM" id="SSF50978">
    <property type="entry name" value="WD40 repeat-like"/>
    <property type="match status" value="1"/>
</dbReference>
<dbReference type="PROSITE" id="PS00107">
    <property type="entry name" value="PROTEIN_KINASE_ATP"/>
    <property type="match status" value="1"/>
</dbReference>
<dbReference type="PROSITE" id="PS50011">
    <property type="entry name" value="PROTEIN_KINASE_DOM"/>
    <property type="match status" value="1"/>
</dbReference>
<evidence type="ECO:0000256" key="1">
    <source>
        <dbReference type="ARBA" id="ARBA00022679"/>
    </source>
</evidence>
<dbReference type="GO" id="GO:0005524">
    <property type="term" value="F:ATP binding"/>
    <property type="evidence" value="ECO:0007669"/>
    <property type="project" value="UniProtKB-UniRule"/>
</dbReference>
<dbReference type="InterPro" id="IPR051681">
    <property type="entry name" value="Ser/Thr_Kinases-Pseudokinases"/>
</dbReference>
<dbReference type="InterPro" id="IPR008271">
    <property type="entry name" value="Ser/Thr_kinase_AS"/>
</dbReference>
<organism evidence="9 10">
    <name type="scientific">Symbiochloris irregularis</name>
    <dbReference type="NCBI Taxonomy" id="706552"/>
    <lineage>
        <taxon>Eukaryota</taxon>
        <taxon>Viridiplantae</taxon>
        <taxon>Chlorophyta</taxon>
        <taxon>core chlorophytes</taxon>
        <taxon>Trebouxiophyceae</taxon>
        <taxon>Trebouxiales</taxon>
        <taxon>Trebouxiaceae</taxon>
        <taxon>Symbiochloris</taxon>
    </lineage>
</organism>
<dbReference type="AlphaFoldDB" id="A0AAW1NQN3"/>
<dbReference type="GO" id="GO:0004674">
    <property type="term" value="F:protein serine/threonine kinase activity"/>
    <property type="evidence" value="ECO:0007669"/>
    <property type="project" value="TreeGrafter"/>
</dbReference>
<comment type="caution">
    <text evidence="9">The sequence shown here is derived from an EMBL/GenBank/DDBJ whole genome shotgun (WGS) entry which is preliminary data.</text>
</comment>
<feature type="chain" id="PRO_5043732716" description="Protein kinase domain-containing protein" evidence="7">
    <location>
        <begin position="23"/>
        <end position="948"/>
    </location>
</feature>
<evidence type="ECO:0000259" key="8">
    <source>
        <dbReference type="PROSITE" id="PS50011"/>
    </source>
</evidence>
<keyword evidence="2 5" id="KW-0547">Nucleotide-binding</keyword>
<dbReference type="Proteomes" id="UP001465755">
    <property type="component" value="Unassembled WGS sequence"/>
</dbReference>
<keyword evidence="10" id="KW-1185">Reference proteome</keyword>
<dbReference type="InterPro" id="IPR036322">
    <property type="entry name" value="WD40_repeat_dom_sf"/>
</dbReference>
<proteinExistence type="predicted"/>
<keyword evidence="4 5" id="KW-0067">ATP-binding</keyword>
<accession>A0AAW1NQN3</accession>
<sequence>MRSRFWCNILGKLAVCWEPVLSLQQAAMLIARVCTPIETVCTSPTRLKPTAVLMVVLSLAAGVTLAPGSQVLGESSLLDLAPDWQAISVDSFEPGSSSHASWQPNLRLTLPFVCRPMVDNPQFTYLKARTGSLTLNDTPPVPLPWGSCKGLQPPNCYNGSPCGSLPADWSRSGVRLAWLDLSANHQINGELPASWSLAASVRFGLTVDSKLSPEWGNDSAESDSEEPAIGSAIVTVHATVSAAAQLKDIAAACVKDTVGGTRTTGCVPPKVLTCKHSLGICTTASTNIARSPFTMHSSSTEGSCSGFSDVGDSLSVGADWHIHPDRLQICKRSNGQDWELGRGGFGQVVKAVLDGKRFIALKMLKLDGQSRPTDDQLHAFGTELAIMAACRHRNVVRFLGGWLQSSGAYICQELCEGGDLSSALERSDSRDRDTHWYCRGKSIALDIARGLEYLHGKHVIHFDIKSNNILLHGSGRACIADVGLAHALTSKTHLSRATYSDPKGTWAYISPEMLTNQQCRVSADIFSFGIVLWEICTGEPSRRGRNRPVLCPCECPQAIADLIAACALEPSSRPSAGQIVQQILASPHTEKDGQKSAAAAGEVVTAQQSSDDQGGLSSQKILAMTGWNQDALENRLAILALEVQCSRDGRVTHSALDTVAEWRHASKATALQVADLRDGRITCIAGCSDGSLYRLQLAMPQYLSADLADMQLIGDDTDGRDLLTWQQHVHSGPVADLDIRGDTGQVVTAGLDGAIHIFPLESQRTLSSQKVPAAQGMNGSHSHEPHVKGSATVSYRAVKWASPNTFNAAGTSGGVEVWDRRSKGRQPSSKSPAAYGFTGCGGHDARVGVLRQIHCLDCHPGQPHLCASGASQGFVAVWDLRFSSAPVCGRLGDSADAGEVWEVRFDVSPGGNSNVLFCTDDELSVSAEDNREQSILLILPSSAYNQDA</sequence>
<dbReference type="Gene3D" id="1.10.510.10">
    <property type="entry name" value="Transferase(Phosphotransferase) domain 1"/>
    <property type="match status" value="1"/>
</dbReference>
<dbReference type="SMART" id="SM00220">
    <property type="entry name" value="S_TKc"/>
    <property type="match status" value="1"/>
</dbReference>
<dbReference type="InterPro" id="IPR001680">
    <property type="entry name" value="WD40_rpt"/>
</dbReference>
<dbReference type="InterPro" id="IPR011009">
    <property type="entry name" value="Kinase-like_dom_sf"/>
</dbReference>
<reference evidence="9 10" key="1">
    <citation type="journal article" date="2024" name="Nat. Commun.">
        <title>Phylogenomics reveals the evolutionary origins of lichenization in chlorophyte algae.</title>
        <authorList>
            <person name="Puginier C."/>
            <person name="Libourel C."/>
            <person name="Otte J."/>
            <person name="Skaloud P."/>
            <person name="Haon M."/>
            <person name="Grisel S."/>
            <person name="Petersen M."/>
            <person name="Berrin J.G."/>
            <person name="Delaux P.M."/>
            <person name="Dal Grande F."/>
            <person name="Keller J."/>
        </authorList>
    </citation>
    <scope>NUCLEOTIDE SEQUENCE [LARGE SCALE GENOMIC DNA]</scope>
    <source>
        <strain evidence="9 10">SAG 2036</strain>
    </source>
</reference>
<dbReference type="InterPro" id="IPR000719">
    <property type="entry name" value="Prot_kinase_dom"/>
</dbReference>